<gene>
    <name evidence="2" type="ORF">SAMN04490355_10919</name>
</gene>
<dbReference type="AlphaFoldDB" id="A0A1I4QAZ8"/>
<feature type="chain" id="PRO_5011504710" evidence="1">
    <location>
        <begin position="21"/>
        <end position="236"/>
    </location>
</feature>
<dbReference type="EMBL" id="FOTS01000091">
    <property type="protein sequence ID" value="SFM37204.1"/>
    <property type="molecule type" value="Genomic_DNA"/>
</dbReference>
<dbReference type="Proteomes" id="UP000199520">
    <property type="component" value="Unassembled WGS sequence"/>
</dbReference>
<evidence type="ECO:0000256" key="1">
    <source>
        <dbReference type="SAM" id="SignalP"/>
    </source>
</evidence>
<evidence type="ECO:0000313" key="3">
    <source>
        <dbReference type="Proteomes" id="UP000199520"/>
    </source>
</evidence>
<reference evidence="3" key="1">
    <citation type="submission" date="2016-10" db="EMBL/GenBank/DDBJ databases">
        <authorList>
            <person name="Varghese N."/>
            <person name="Submissions S."/>
        </authorList>
    </citation>
    <scope>NUCLEOTIDE SEQUENCE [LARGE SCALE GENOMIC DNA]</scope>
    <source>
        <strain evidence="3">DSM 13327</strain>
    </source>
</reference>
<evidence type="ECO:0000313" key="2">
    <source>
        <dbReference type="EMBL" id="SFM37204.1"/>
    </source>
</evidence>
<sequence length="236" mass="27840">MKRIIFTIMACLFFMSAASAETTRQYNHAERTFSLISYISDKYDDDMYLNTWFLKEYKLDNGENDITYSLSMHFDPTDTNKPMKRYEFFKDGFLYSLEGDSKVKRGAFSYMTDPGIGRLGNSIDVTIHEASKGNYTVRTEGKTYQYGGRFYLSYNDNRPYLRKDKTRKLEVDFYDDLMVAIRDNKELTLQIPYTQNLSNVEKIEFITFKISKATLKEWNDVVKFDLKLELQKLNTQ</sequence>
<protein>
    <submittedName>
        <fullName evidence="2">Uncharacterized protein</fullName>
    </submittedName>
</protein>
<dbReference type="STRING" id="1123291.SAMN04490355_10919"/>
<dbReference type="RefSeq" id="WP_090944539.1">
    <property type="nucleotide sequence ID" value="NZ_FOTS01000091.1"/>
</dbReference>
<name>A0A1I4QAZ8_9FIRM</name>
<accession>A0A1I4QAZ8</accession>
<organism evidence="2 3">
    <name type="scientific">Pelosinus propionicus DSM 13327</name>
    <dbReference type="NCBI Taxonomy" id="1123291"/>
    <lineage>
        <taxon>Bacteria</taxon>
        <taxon>Bacillati</taxon>
        <taxon>Bacillota</taxon>
        <taxon>Negativicutes</taxon>
        <taxon>Selenomonadales</taxon>
        <taxon>Sporomusaceae</taxon>
        <taxon>Pelosinus</taxon>
    </lineage>
</organism>
<feature type="signal peptide" evidence="1">
    <location>
        <begin position="1"/>
        <end position="20"/>
    </location>
</feature>
<proteinExistence type="predicted"/>
<keyword evidence="1" id="KW-0732">Signal</keyword>
<keyword evidence="3" id="KW-1185">Reference proteome</keyword>